<dbReference type="InterPro" id="IPR003650">
    <property type="entry name" value="Orange_dom"/>
</dbReference>
<dbReference type="EMBL" id="CASHTH010000869">
    <property type="protein sequence ID" value="CAI8008573.1"/>
    <property type="molecule type" value="Genomic_DNA"/>
</dbReference>
<dbReference type="AlphaFoldDB" id="A0AA35W565"/>
<dbReference type="Pfam" id="PF07527">
    <property type="entry name" value="Hairy_orange"/>
    <property type="match status" value="1"/>
</dbReference>
<keyword evidence="4" id="KW-0539">Nucleus</keyword>
<dbReference type="Proteomes" id="UP001174909">
    <property type="component" value="Unassembled WGS sequence"/>
</dbReference>
<comment type="subcellular location">
    <subcellularLocation>
        <location evidence="1">Nucleus</location>
    </subcellularLocation>
</comment>
<proteinExistence type="predicted"/>
<dbReference type="SUPFAM" id="SSF158457">
    <property type="entry name" value="Orange domain-like"/>
    <property type="match status" value="1"/>
</dbReference>
<organism evidence="7 8">
    <name type="scientific">Geodia barretti</name>
    <name type="common">Barrett's horny sponge</name>
    <dbReference type="NCBI Taxonomy" id="519541"/>
    <lineage>
        <taxon>Eukaryota</taxon>
        <taxon>Metazoa</taxon>
        <taxon>Porifera</taxon>
        <taxon>Demospongiae</taxon>
        <taxon>Heteroscleromorpha</taxon>
        <taxon>Tetractinellida</taxon>
        <taxon>Astrophorina</taxon>
        <taxon>Geodiidae</taxon>
        <taxon>Geodia</taxon>
    </lineage>
</organism>
<evidence type="ECO:0000256" key="2">
    <source>
        <dbReference type="ARBA" id="ARBA00023015"/>
    </source>
</evidence>
<sequence length="235" mass="25220">MTVDHVRHLHQTRDARGFTDPYSAYGNTRAFLDYRLMGFRECAAEVSRYLSSIEGIDAKDPLRCRIMGHLENFIAQRELAINAAVAANAQLGLPNVLPPPSIALPTTLPATSIQYGPLTPPRASPDHLSPPASIDRSLPRFNIAFQTPIFSFAPTATIPVIGANPSGFKPVPTTATAASICSANKPPVTTGTVLTPLNPPTTVIKMEPFPLSPPDSGKLPTKAPFRPWADTTNDS</sequence>
<feature type="domain" description="Orange" evidence="6">
    <location>
        <begin position="38"/>
        <end position="70"/>
    </location>
</feature>
<evidence type="ECO:0000313" key="7">
    <source>
        <dbReference type="EMBL" id="CAI8008573.1"/>
    </source>
</evidence>
<dbReference type="GO" id="GO:0005634">
    <property type="term" value="C:nucleus"/>
    <property type="evidence" value="ECO:0007669"/>
    <property type="project" value="UniProtKB-SubCell"/>
</dbReference>
<keyword evidence="3" id="KW-0804">Transcription</keyword>
<dbReference type="Gene3D" id="6.10.250.980">
    <property type="match status" value="1"/>
</dbReference>
<evidence type="ECO:0000259" key="6">
    <source>
        <dbReference type="PROSITE" id="PS51054"/>
    </source>
</evidence>
<feature type="region of interest" description="Disordered" evidence="5">
    <location>
        <begin position="209"/>
        <end position="235"/>
    </location>
</feature>
<dbReference type="PROSITE" id="PS51054">
    <property type="entry name" value="ORANGE"/>
    <property type="match status" value="1"/>
</dbReference>
<evidence type="ECO:0000256" key="4">
    <source>
        <dbReference type="ARBA" id="ARBA00023242"/>
    </source>
</evidence>
<protein>
    <submittedName>
        <fullName evidence="7">Hairy/enhancer-of-split related with YRPW motif protein 1</fullName>
    </submittedName>
</protein>
<dbReference type="GO" id="GO:0006355">
    <property type="term" value="P:regulation of DNA-templated transcription"/>
    <property type="evidence" value="ECO:0007669"/>
    <property type="project" value="InterPro"/>
</dbReference>
<dbReference type="GO" id="GO:0003677">
    <property type="term" value="F:DNA binding"/>
    <property type="evidence" value="ECO:0007669"/>
    <property type="project" value="InterPro"/>
</dbReference>
<accession>A0AA35W565</accession>
<dbReference type="SMART" id="SM00511">
    <property type="entry name" value="ORANGE"/>
    <property type="match status" value="1"/>
</dbReference>
<evidence type="ECO:0000256" key="3">
    <source>
        <dbReference type="ARBA" id="ARBA00023163"/>
    </source>
</evidence>
<reference evidence="7" key="1">
    <citation type="submission" date="2023-03" db="EMBL/GenBank/DDBJ databases">
        <authorList>
            <person name="Steffen K."/>
            <person name="Cardenas P."/>
        </authorList>
    </citation>
    <scope>NUCLEOTIDE SEQUENCE</scope>
</reference>
<gene>
    <name evidence="7" type="ORF">GBAR_LOCUS5869</name>
</gene>
<dbReference type="InterPro" id="IPR050370">
    <property type="entry name" value="HES_HEY"/>
</dbReference>
<comment type="caution">
    <text evidence="7">The sequence shown here is derived from an EMBL/GenBank/DDBJ whole genome shotgun (WGS) entry which is preliminary data.</text>
</comment>
<keyword evidence="8" id="KW-1185">Reference proteome</keyword>
<keyword evidence="2" id="KW-0805">Transcription regulation</keyword>
<evidence type="ECO:0000256" key="5">
    <source>
        <dbReference type="SAM" id="MobiDB-lite"/>
    </source>
</evidence>
<evidence type="ECO:0000313" key="8">
    <source>
        <dbReference type="Proteomes" id="UP001174909"/>
    </source>
</evidence>
<name>A0AA35W565_GEOBA</name>
<evidence type="ECO:0000256" key="1">
    <source>
        <dbReference type="ARBA" id="ARBA00004123"/>
    </source>
</evidence>
<dbReference type="PANTHER" id="PTHR10985">
    <property type="entry name" value="BASIC HELIX-LOOP-HELIX TRANSCRIPTION FACTOR, HES-RELATED"/>
    <property type="match status" value="1"/>
</dbReference>